<sequence length="392" mass="41364">MKLKGDQQTSRAMNRRLILNMIRANGPMSRADMATRSGLSPAAVTFVVSELLAENILVEGEASLGAPGRRPIPININYAGRLVVGFKLMVGAIDCVLTDLATTPLVSKRVPVPDQSLQSTVEACAAAVGQLLAERAAPTGAQLSGIGIAVPGVIDNGVCRLSHRFGWIDVPIAAMLADLVNVPVWADDDTNAFALAQQLFGLGRHHRTVGALAIGAGISCAVVIDGSVHRGANGAAGKLGHSIYDPTGPLCECGRRGCLQTFFSEPALVKRWREEKGVPGDVDRHDMLAAAQSGDETALNLLREAGEGIGRFLGGFCNTIDPEVIVGGGEAVTFGDYLFEPMRDALRRHAMWTPPPITPDWADDSWARGAAALATQRLFDFESRPGETGGVA</sequence>
<dbReference type="Proteomes" id="UP000094412">
    <property type="component" value="Unassembled WGS sequence"/>
</dbReference>
<evidence type="ECO:0000256" key="1">
    <source>
        <dbReference type="ARBA" id="ARBA00006479"/>
    </source>
</evidence>
<evidence type="ECO:0000313" key="3">
    <source>
        <dbReference type="Proteomes" id="UP000094412"/>
    </source>
</evidence>
<dbReference type="SUPFAM" id="SSF53067">
    <property type="entry name" value="Actin-like ATPase domain"/>
    <property type="match status" value="1"/>
</dbReference>
<reference evidence="2 3" key="1">
    <citation type="submission" date="2016-08" db="EMBL/GenBank/DDBJ databases">
        <title>Whole genome sequence of Mesorhizobium sp. strain UASWS1009 isolated from industrial sewage.</title>
        <authorList>
            <person name="Crovadore J."/>
            <person name="Calmin G."/>
            <person name="Chablais R."/>
            <person name="Cochard B."/>
            <person name="Lefort F."/>
        </authorList>
    </citation>
    <scope>NUCLEOTIDE SEQUENCE [LARGE SCALE GENOMIC DNA]</scope>
    <source>
        <strain evidence="2 3">UASWS1009</strain>
    </source>
</reference>
<dbReference type="STRING" id="1566387.QV13_06765"/>
<organism evidence="2 3">
    <name type="scientific">Mesorhizobium hungaricum</name>
    <dbReference type="NCBI Taxonomy" id="1566387"/>
    <lineage>
        <taxon>Bacteria</taxon>
        <taxon>Pseudomonadati</taxon>
        <taxon>Pseudomonadota</taxon>
        <taxon>Alphaproteobacteria</taxon>
        <taxon>Hyphomicrobiales</taxon>
        <taxon>Phyllobacteriaceae</taxon>
        <taxon>Mesorhizobium</taxon>
    </lineage>
</organism>
<dbReference type="InterPro" id="IPR000600">
    <property type="entry name" value="ROK"/>
</dbReference>
<accession>A0A1C2E2Y3</accession>
<dbReference type="PANTHER" id="PTHR18964">
    <property type="entry name" value="ROK (REPRESSOR, ORF, KINASE) FAMILY"/>
    <property type="match status" value="1"/>
</dbReference>
<dbReference type="OrthoDB" id="9810372at2"/>
<proteinExistence type="inferred from homology"/>
<dbReference type="CDD" id="cd24073">
    <property type="entry name" value="ASKHA_ATPase_ROK_CYANR"/>
    <property type="match status" value="1"/>
</dbReference>
<dbReference type="Pfam" id="PF13412">
    <property type="entry name" value="HTH_24"/>
    <property type="match status" value="1"/>
</dbReference>
<dbReference type="SUPFAM" id="SSF46785">
    <property type="entry name" value="Winged helix' DNA-binding domain"/>
    <property type="match status" value="1"/>
</dbReference>
<dbReference type="InterPro" id="IPR043129">
    <property type="entry name" value="ATPase_NBD"/>
</dbReference>
<dbReference type="InterPro" id="IPR036388">
    <property type="entry name" value="WH-like_DNA-bd_sf"/>
</dbReference>
<dbReference type="RefSeq" id="WP_065997015.1">
    <property type="nucleotide sequence ID" value="NZ_MDEO01000028.1"/>
</dbReference>
<protein>
    <submittedName>
        <fullName evidence="2">Sugar kinase</fullName>
    </submittedName>
</protein>
<evidence type="ECO:0000313" key="2">
    <source>
        <dbReference type="EMBL" id="OCX21364.1"/>
    </source>
</evidence>
<keyword evidence="2" id="KW-0418">Kinase</keyword>
<keyword evidence="3" id="KW-1185">Reference proteome</keyword>
<dbReference type="PANTHER" id="PTHR18964:SF149">
    <property type="entry name" value="BIFUNCTIONAL UDP-N-ACETYLGLUCOSAMINE 2-EPIMERASE_N-ACETYLMANNOSAMINE KINASE"/>
    <property type="match status" value="1"/>
</dbReference>
<dbReference type="AlphaFoldDB" id="A0A1C2E2Y3"/>
<dbReference type="InterPro" id="IPR036390">
    <property type="entry name" value="WH_DNA-bd_sf"/>
</dbReference>
<dbReference type="Gene3D" id="1.10.10.10">
    <property type="entry name" value="Winged helix-like DNA-binding domain superfamily/Winged helix DNA-binding domain"/>
    <property type="match status" value="1"/>
</dbReference>
<dbReference type="GO" id="GO:0016301">
    <property type="term" value="F:kinase activity"/>
    <property type="evidence" value="ECO:0007669"/>
    <property type="project" value="UniProtKB-KW"/>
</dbReference>
<keyword evidence="2" id="KW-0808">Transferase</keyword>
<dbReference type="Pfam" id="PF00480">
    <property type="entry name" value="ROK"/>
    <property type="match status" value="1"/>
</dbReference>
<comment type="similarity">
    <text evidence="1">Belongs to the ROK (NagC/XylR) family.</text>
</comment>
<dbReference type="EMBL" id="MDEO01000028">
    <property type="protein sequence ID" value="OCX21364.1"/>
    <property type="molecule type" value="Genomic_DNA"/>
</dbReference>
<gene>
    <name evidence="2" type="ORF">QV13_06765</name>
</gene>
<comment type="caution">
    <text evidence="2">The sequence shown here is derived from an EMBL/GenBank/DDBJ whole genome shotgun (WGS) entry which is preliminary data.</text>
</comment>
<dbReference type="Gene3D" id="3.30.420.40">
    <property type="match status" value="2"/>
</dbReference>
<name>A0A1C2E2Y3_9HYPH</name>